<evidence type="ECO:0000256" key="16">
    <source>
        <dbReference type="ARBA" id="ARBA00023136"/>
    </source>
</evidence>
<sequence>MVQQAGSVGAPPKAKGGPPGAMEVTLGVTGMTCAACAARIEKGLAKLDGVAGAEVNLALEKATIRLDPEKVDLARVEAAIAALGYGTVKKTVHLKLGGGTLNDEASRRRLEAAFRHLPGVFRAEVNVATEEARIEIAPEAIRPEALIEAAKAAGFAAWLAEGTEEDPKEKEMRARIRRLLASALLTFPLAWTMLAHLIPGGERFVPAILMNPWVQLLLATPVQFWIGWTFYRGAYLNLRGGSANMDVLVALGTSAAYGYSLYLVLWEYAAKGRPVDLYFETSAMLITLILLGKTLEARAKSRTARAIEALLARQAKTARLLQDGEEVEVPVERVRPGDLLRVRPGEKIPVDGVIVEGEAAVDESMLTGEPLPVHRKAGDPVVGATVNVDGSFVMRATRVGEETVLAQIVAAVERAQGEKAPIQRLADRVSGVFVPAVVLIAVFDFLLWYFVLDPGAFARALKNMISVLVISCPCALGLATPTSVMAGSGRAAEAGILFRGGESLEGLARVDVVAFDKTGTLTEGRPAVTDVRPTAGVTEADLLTLAAAVEAHSEHPLARAIVAYARERGIAEPEAKRVKSAAGRGIRGRVEEADVRVGSPAWLREEGIDIATLEPEIAALQAEGKTVVAVAREAVPLGVIALQDTLKPGARAAVAALRARGIEAVLITGDHRRAAEAVAREVGIERVFAGVRPEEKAEIVRRLQAEGRRVAMVGDGVNDAPALAQADVGLAFSAGTDIAVQSADVTLLGGDVVRVVQAIEASRMTLRNIKQNLFWAFIYNTVGIPIAGAGLLQPWVAGAAMSMSSVSVVTNALRLRRMKLSTVGPEGSGR</sequence>
<dbReference type="InterPro" id="IPR027256">
    <property type="entry name" value="P-typ_ATPase_IB"/>
</dbReference>
<comment type="subcellular location">
    <subcellularLocation>
        <location evidence="1">Cell membrane</location>
        <topology evidence="1">Multi-pass membrane protein</topology>
    </subcellularLocation>
</comment>
<evidence type="ECO:0000256" key="7">
    <source>
        <dbReference type="ARBA" id="ARBA00022692"/>
    </source>
</evidence>
<dbReference type="PRINTS" id="PR00119">
    <property type="entry name" value="CATATPASE"/>
</dbReference>
<accession>A0A2T5G6S8</accession>
<feature type="transmembrane region" description="Helical" evidence="18">
    <location>
        <begin position="179"/>
        <end position="198"/>
    </location>
</feature>
<dbReference type="InterPro" id="IPR006121">
    <property type="entry name" value="HMA_dom"/>
</dbReference>
<reference evidence="20 21" key="1">
    <citation type="submission" date="2017-08" db="EMBL/GenBank/DDBJ databases">
        <title>Burning lignite coal seam in the remote Altai Mountains harbors a hydrogen-driven thermophilic microbial community.</title>
        <authorList>
            <person name="Kadnikov V.V."/>
            <person name="Mardanov A.V."/>
            <person name="Ivasenko D."/>
            <person name="Beletsky A.V."/>
            <person name="Karnachuk O.V."/>
            <person name="Ravin N.V."/>
        </authorList>
    </citation>
    <scope>NUCLEOTIDE SEQUENCE [LARGE SCALE GENOMIC DNA]</scope>
    <source>
        <strain evidence="20">AL33</strain>
    </source>
</reference>
<dbReference type="AlphaFoldDB" id="A0A2T5G6S8"/>
<organism evidence="20 21">
    <name type="scientific">Hydrogenibacillus schlegelii</name>
    <name type="common">Bacillus schlegelii</name>
    <dbReference type="NCBI Taxonomy" id="1484"/>
    <lineage>
        <taxon>Bacteria</taxon>
        <taxon>Bacillati</taxon>
        <taxon>Bacillota</taxon>
        <taxon>Bacilli</taxon>
        <taxon>Bacillales</taxon>
        <taxon>Bacillales Family X. Incertae Sedis</taxon>
        <taxon>Hydrogenibacillus</taxon>
    </lineage>
</organism>
<evidence type="ECO:0000256" key="5">
    <source>
        <dbReference type="ARBA" id="ARBA00022475"/>
    </source>
</evidence>
<dbReference type="CDD" id="cd02094">
    <property type="entry name" value="P-type_ATPase_Cu-like"/>
    <property type="match status" value="1"/>
</dbReference>
<dbReference type="SFLD" id="SFLDS00003">
    <property type="entry name" value="Haloacid_Dehalogenase"/>
    <property type="match status" value="1"/>
</dbReference>
<dbReference type="Gene3D" id="3.40.50.1000">
    <property type="entry name" value="HAD superfamily/HAD-like"/>
    <property type="match status" value="1"/>
</dbReference>
<feature type="transmembrane region" description="Helical" evidence="18">
    <location>
        <begin position="772"/>
        <end position="789"/>
    </location>
</feature>
<dbReference type="InterPro" id="IPR001757">
    <property type="entry name" value="P_typ_ATPase"/>
</dbReference>
<keyword evidence="6" id="KW-0597">Phosphoprotein</keyword>
<keyword evidence="4" id="KW-0813">Transport</keyword>
<dbReference type="Pfam" id="PF00702">
    <property type="entry name" value="Hydrolase"/>
    <property type="match status" value="1"/>
</dbReference>
<evidence type="ECO:0000256" key="15">
    <source>
        <dbReference type="ARBA" id="ARBA00023065"/>
    </source>
</evidence>
<dbReference type="PROSITE" id="PS00154">
    <property type="entry name" value="ATPASE_E1_E2"/>
    <property type="match status" value="1"/>
</dbReference>
<comment type="catalytic activity">
    <reaction evidence="17">
        <text>Cu(+)(in) + ATP + H2O = Cu(+)(out) + ADP + phosphate + H(+)</text>
        <dbReference type="Rhea" id="RHEA:25792"/>
        <dbReference type="ChEBI" id="CHEBI:15377"/>
        <dbReference type="ChEBI" id="CHEBI:15378"/>
        <dbReference type="ChEBI" id="CHEBI:30616"/>
        <dbReference type="ChEBI" id="CHEBI:43474"/>
        <dbReference type="ChEBI" id="CHEBI:49552"/>
        <dbReference type="ChEBI" id="CHEBI:456216"/>
        <dbReference type="EC" id="7.2.2.8"/>
    </reaction>
</comment>
<dbReference type="InterPro" id="IPR036412">
    <property type="entry name" value="HAD-like_sf"/>
</dbReference>
<dbReference type="RefSeq" id="WP_338066090.1">
    <property type="nucleotide sequence ID" value="NZ_PEBV01000034.1"/>
</dbReference>
<name>A0A2T5G6S8_HYDSH</name>
<feature type="transmembrane region" description="Helical" evidence="18">
    <location>
        <begin position="213"/>
        <end position="231"/>
    </location>
</feature>
<evidence type="ECO:0000259" key="19">
    <source>
        <dbReference type="PROSITE" id="PS50846"/>
    </source>
</evidence>
<dbReference type="GO" id="GO:0043682">
    <property type="term" value="F:P-type divalent copper transporter activity"/>
    <property type="evidence" value="ECO:0007669"/>
    <property type="project" value="TreeGrafter"/>
</dbReference>
<keyword evidence="16 18" id="KW-0472">Membrane</keyword>
<keyword evidence="5 18" id="KW-1003">Cell membrane</keyword>
<feature type="transmembrane region" description="Helical" evidence="18">
    <location>
        <begin position="277"/>
        <end position="295"/>
    </location>
</feature>
<dbReference type="InterPro" id="IPR023298">
    <property type="entry name" value="ATPase_P-typ_TM_dom_sf"/>
</dbReference>
<dbReference type="NCBIfam" id="TIGR01511">
    <property type="entry name" value="ATPase-IB1_Cu"/>
    <property type="match status" value="1"/>
</dbReference>
<keyword evidence="15" id="KW-0406">Ion transport</keyword>
<keyword evidence="12" id="KW-1278">Translocase</keyword>
<keyword evidence="13 18" id="KW-1133">Transmembrane helix</keyword>
<dbReference type="GO" id="GO:0005524">
    <property type="term" value="F:ATP binding"/>
    <property type="evidence" value="ECO:0007669"/>
    <property type="project" value="UniProtKB-UniRule"/>
</dbReference>
<dbReference type="SUPFAM" id="SSF55008">
    <property type="entry name" value="HMA, heavy metal-associated domain"/>
    <property type="match status" value="2"/>
</dbReference>
<dbReference type="InterPro" id="IPR018303">
    <property type="entry name" value="ATPase_P-typ_P_site"/>
</dbReference>
<dbReference type="SUPFAM" id="SSF81653">
    <property type="entry name" value="Calcium ATPase, transduction domain A"/>
    <property type="match status" value="1"/>
</dbReference>
<dbReference type="Gene3D" id="2.70.150.10">
    <property type="entry name" value="Calcium-transporting ATPase, cytoplasmic transduction domain A"/>
    <property type="match status" value="1"/>
</dbReference>
<dbReference type="Pfam" id="PF00122">
    <property type="entry name" value="E1-E2_ATPase"/>
    <property type="match status" value="1"/>
</dbReference>
<dbReference type="EC" id="7.2.2.8" evidence="3"/>
<keyword evidence="14" id="KW-0186">Copper</keyword>
<dbReference type="NCBIfam" id="TIGR01494">
    <property type="entry name" value="ATPase_P-type"/>
    <property type="match status" value="1"/>
</dbReference>
<dbReference type="PROSITE" id="PS50846">
    <property type="entry name" value="HMA_2"/>
    <property type="match status" value="2"/>
</dbReference>
<dbReference type="InterPro" id="IPR008250">
    <property type="entry name" value="ATPase_P-typ_transduc_dom_A_sf"/>
</dbReference>
<dbReference type="PANTHER" id="PTHR43520">
    <property type="entry name" value="ATP7, ISOFORM B"/>
    <property type="match status" value="1"/>
</dbReference>
<feature type="domain" description="HMA" evidence="19">
    <location>
        <begin position="90"/>
        <end position="158"/>
    </location>
</feature>
<protein>
    <recommendedName>
        <fullName evidence="3">P-type Cu(+) transporter</fullName>
        <ecNumber evidence="3">7.2.2.8</ecNumber>
    </recommendedName>
</protein>
<dbReference type="SFLD" id="SFLDF00027">
    <property type="entry name" value="p-type_atpase"/>
    <property type="match status" value="1"/>
</dbReference>
<gene>
    <name evidence="20" type="ORF">HSCHL_1002</name>
</gene>
<dbReference type="PROSITE" id="PS01047">
    <property type="entry name" value="HMA_1"/>
    <property type="match status" value="1"/>
</dbReference>
<comment type="similarity">
    <text evidence="2 18">Belongs to the cation transport ATPase (P-type) (TC 3.A.3) family. Type IB subfamily.</text>
</comment>
<dbReference type="Pfam" id="PF00403">
    <property type="entry name" value="HMA"/>
    <property type="match status" value="1"/>
</dbReference>
<dbReference type="NCBIfam" id="TIGR01525">
    <property type="entry name" value="ATPase-IB_hvy"/>
    <property type="match status" value="1"/>
</dbReference>
<dbReference type="InterPro" id="IPR017969">
    <property type="entry name" value="Heavy-metal-associated_CS"/>
</dbReference>
<dbReference type="GO" id="GO:0016887">
    <property type="term" value="F:ATP hydrolysis activity"/>
    <property type="evidence" value="ECO:0007669"/>
    <property type="project" value="InterPro"/>
</dbReference>
<dbReference type="Gene3D" id="3.30.70.100">
    <property type="match status" value="2"/>
</dbReference>
<dbReference type="GO" id="GO:0055070">
    <property type="term" value="P:copper ion homeostasis"/>
    <property type="evidence" value="ECO:0007669"/>
    <property type="project" value="TreeGrafter"/>
</dbReference>
<dbReference type="SUPFAM" id="SSF81665">
    <property type="entry name" value="Calcium ATPase, transmembrane domain M"/>
    <property type="match status" value="1"/>
</dbReference>
<dbReference type="InterPro" id="IPR036163">
    <property type="entry name" value="HMA_dom_sf"/>
</dbReference>
<comment type="caution">
    <text evidence="20">The sequence shown here is derived from an EMBL/GenBank/DDBJ whole genome shotgun (WGS) entry which is preliminary data.</text>
</comment>
<feature type="transmembrane region" description="Helical" evidence="18">
    <location>
        <begin position="429"/>
        <end position="451"/>
    </location>
</feature>
<evidence type="ECO:0000256" key="10">
    <source>
        <dbReference type="ARBA" id="ARBA00022796"/>
    </source>
</evidence>
<dbReference type="EMBL" id="PEBV01000034">
    <property type="protein sequence ID" value="PTQ51883.1"/>
    <property type="molecule type" value="Genomic_DNA"/>
</dbReference>
<feature type="domain" description="HMA" evidence="19">
    <location>
        <begin position="22"/>
        <end position="88"/>
    </location>
</feature>
<evidence type="ECO:0000256" key="9">
    <source>
        <dbReference type="ARBA" id="ARBA00022741"/>
    </source>
</evidence>
<evidence type="ECO:0000256" key="6">
    <source>
        <dbReference type="ARBA" id="ARBA00022553"/>
    </source>
</evidence>
<dbReference type="SFLD" id="SFLDG00002">
    <property type="entry name" value="C1.7:_P-type_atpase_like"/>
    <property type="match status" value="1"/>
</dbReference>
<evidence type="ECO:0000313" key="20">
    <source>
        <dbReference type="EMBL" id="PTQ51883.1"/>
    </source>
</evidence>
<evidence type="ECO:0000256" key="17">
    <source>
        <dbReference type="ARBA" id="ARBA00049289"/>
    </source>
</evidence>
<evidence type="ECO:0000256" key="8">
    <source>
        <dbReference type="ARBA" id="ARBA00022723"/>
    </source>
</evidence>
<dbReference type="GO" id="GO:0005886">
    <property type="term" value="C:plasma membrane"/>
    <property type="evidence" value="ECO:0007669"/>
    <property type="project" value="UniProtKB-SubCell"/>
</dbReference>
<proteinExistence type="inferred from homology"/>
<dbReference type="GO" id="GO:0140581">
    <property type="term" value="F:P-type monovalent copper transporter activity"/>
    <property type="evidence" value="ECO:0007669"/>
    <property type="project" value="UniProtKB-EC"/>
</dbReference>
<feature type="transmembrane region" description="Helical" evidence="18">
    <location>
        <begin position="243"/>
        <end position="265"/>
    </location>
</feature>
<dbReference type="FunFam" id="3.30.70.100:FF:000005">
    <property type="entry name" value="Copper-exporting P-type ATPase A"/>
    <property type="match status" value="1"/>
</dbReference>
<keyword evidence="10" id="KW-0187">Copper transport</keyword>
<evidence type="ECO:0000256" key="18">
    <source>
        <dbReference type="RuleBase" id="RU362081"/>
    </source>
</evidence>
<feature type="transmembrane region" description="Helical" evidence="18">
    <location>
        <begin position="463"/>
        <end position="480"/>
    </location>
</feature>
<dbReference type="SUPFAM" id="SSF56784">
    <property type="entry name" value="HAD-like"/>
    <property type="match status" value="1"/>
</dbReference>
<dbReference type="InterPro" id="IPR023214">
    <property type="entry name" value="HAD_sf"/>
</dbReference>
<evidence type="ECO:0000256" key="1">
    <source>
        <dbReference type="ARBA" id="ARBA00004651"/>
    </source>
</evidence>
<keyword evidence="7 18" id="KW-0812">Transmembrane</keyword>
<dbReference type="CDD" id="cd00371">
    <property type="entry name" value="HMA"/>
    <property type="match status" value="1"/>
</dbReference>
<dbReference type="PANTHER" id="PTHR43520:SF8">
    <property type="entry name" value="P-TYPE CU(+) TRANSPORTER"/>
    <property type="match status" value="1"/>
</dbReference>
<dbReference type="InterPro" id="IPR044492">
    <property type="entry name" value="P_typ_ATPase_HD_dom"/>
</dbReference>
<dbReference type="Gene3D" id="3.40.1110.10">
    <property type="entry name" value="Calcium-transporting ATPase, cytoplasmic domain N"/>
    <property type="match status" value="1"/>
</dbReference>
<dbReference type="FunFam" id="2.70.150.10:FF:000020">
    <property type="entry name" value="Copper-exporting P-type ATPase A"/>
    <property type="match status" value="1"/>
</dbReference>
<evidence type="ECO:0000256" key="12">
    <source>
        <dbReference type="ARBA" id="ARBA00022967"/>
    </source>
</evidence>
<evidence type="ECO:0000256" key="14">
    <source>
        <dbReference type="ARBA" id="ARBA00023008"/>
    </source>
</evidence>
<keyword evidence="11 18" id="KW-0067">ATP-binding</keyword>
<dbReference type="InterPro" id="IPR059000">
    <property type="entry name" value="ATPase_P-type_domA"/>
</dbReference>
<dbReference type="PRINTS" id="PR00942">
    <property type="entry name" value="CUATPASEI"/>
</dbReference>
<evidence type="ECO:0000256" key="3">
    <source>
        <dbReference type="ARBA" id="ARBA00012517"/>
    </source>
</evidence>
<keyword evidence="9 18" id="KW-0547">Nucleotide-binding</keyword>
<dbReference type="GO" id="GO:0005507">
    <property type="term" value="F:copper ion binding"/>
    <property type="evidence" value="ECO:0007669"/>
    <property type="project" value="TreeGrafter"/>
</dbReference>
<evidence type="ECO:0000256" key="11">
    <source>
        <dbReference type="ARBA" id="ARBA00022840"/>
    </source>
</evidence>
<evidence type="ECO:0000313" key="21">
    <source>
        <dbReference type="Proteomes" id="UP000244180"/>
    </source>
</evidence>
<evidence type="ECO:0000256" key="13">
    <source>
        <dbReference type="ARBA" id="ARBA00022989"/>
    </source>
</evidence>
<dbReference type="InterPro" id="IPR023299">
    <property type="entry name" value="ATPase_P-typ_cyto_dom_N"/>
</dbReference>
<evidence type="ECO:0000256" key="2">
    <source>
        <dbReference type="ARBA" id="ARBA00006024"/>
    </source>
</evidence>
<evidence type="ECO:0000256" key="4">
    <source>
        <dbReference type="ARBA" id="ARBA00022448"/>
    </source>
</evidence>
<keyword evidence="8 18" id="KW-0479">Metal-binding</keyword>
<dbReference type="Proteomes" id="UP000244180">
    <property type="component" value="Unassembled WGS sequence"/>
</dbReference>